<protein>
    <recommendedName>
        <fullName evidence="3">Lipoprotein</fullName>
    </recommendedName>
</protein>
<proteinExistence type="predicted"/>
<dbReference type="Proteomes" id="UP000005938">
    <property type="component" value="Unassembled WGS sequence"/>
</dbReference>
<evidence type="ECO:0008006" key="3">
    <source>
        <dbReference type="Google" id="ProtNLM"/>
    </source>
</evidence>
<organism evidence="1 2">
    <name type="scientific">Imtechella halotolerans K1</name>
    <dbReference type="NCBI Taxonomy" id="946077"/>
    <lineage>
        <taxon>Bacteria</taxon>
        <taxon>Pseudomonadati</taxon>
        <taxon>Bacteroidota</taxon>
        <taxon>Flavobacteriia</taxon>
        <taxon>Flavobacteriales</taxon>
        <taxon>Flavobacteriaceae</taxon>
        <taxon>Imtechella</taxon>
    </lineage>
</organism>
<sequence>MKPLIILSMVLLGLLGFSRCNSQRLLLDMPPFEVGEVKYSSGVSGIESEDTGDYLFVQVVLKEGILLDSVYFRGKKSKMEYFSNQDKWSLYRAKFYKTPFHEKEIVMHADPAKEARNTLLDGVSDVPFDLRPNEAIVSFVKNTKLFYFKIENITESSLEEQR</sequence>
<name>I0WJ95_9FLAO</name>
<dbReference type="OrthoDB" id="1364277at2"/>
<reference evidence="1 2" key="1">
    <citation type="journal article" date="2012" name="J. Bacteriol.">
        <title>Genome Sequence of the Halotolerant Bacterium Imtechella halotolerans K1T.</title>
        <authorList>
            <person name="Kumar S."/>
            <person name="Vikram S."/>
            <person name="Subramanian S."/>
            <person name="Raghava G.P."/>
            <person name="Pinnaka A.K."/>
        </authorList>
    </citation>
    <scope>NUCLEOTIDE SEQUENCE [LARGE SCALE GENOMIC DNA]</scope>
    <source>
        <strain evidence="1 2">K1</strain>
    </source>
</reference>
<comment type="caution">
    <text evidence="1">The sequence shown here is derived from an EMBL/GenBank/DDBJ whole genome shotgun (WGS) entry which is preliminary data.</text>
</comment>
<gene>
    <name evidence="1" type="ORF">W5A_00520</name>
</gene>
<dbReference type="RefSeq" id="WP_008236301.1">
    <property type="nucleotide sequence ID" value="NZ_AJJU01000002.1"/>
</dbReference>
<dbReference type="AlphaFoldDB" id="I0WJ95"/>
<dbReference type="EMBL" id="AJJU01000002">
    <property type="protein sequence ID" value="EID76461.1"/>
    <property type="molecule type" value="Genomic_DNA"/>
</dbReference>
<accession>I0WJ95</accession>
<evidence type="ECO:0000313" key="2">
    <source>
        <dbReference type="Proteomes" id="UP000005938"/>
    </source>
</evidence>
<keyword evidence="2" id="KW-1185">Reference proteome</keyword>
<dbReference type="STRING" id="946077.W5A_00520"/>
<evidence type="ECO:0000313" key="1">
    <source>
        <dbReference type="EMBL" id="EID76461.1"/>
    </source>
</evidence>